<evidence type="ECO:0008006" key="3">
    <source>
        <dbReference type="Google" id="ProtNLM"/>
    </source>
</evidence>
<proteinExistence type="predicted"/>
<dbReference type="AlphaFoldDB" id="D2EED8"/>
<protein>
    <recommendedName>
        <fullName evidence="3">CN hydrolase domain-containing protein</fullName>
    </recommendedName>
</protein>
<evidence type="ECO:0000313" key="1">
    <source>
        <dbReference type="EMBL" id="EEZ93317.1"/>
    </source>
</evidence>
<dbReference type="EMBL" id="GG730039">
    <property type="protein sequence ID" value="EEZ93317.1"/>
    <property type="molecule type" value="Genomic_DNA"/>
</dbReference>
<accession>D2EED8</accession>
<dbReference type="Proteomes" id="UP000009375">
    <property type="component" value="Unassembled WGS sequence"/>
</dbReference>
<reference evidence="1 2" key="1">
    <citation type="journal article" date="2010" name="Proc. Natl. Acad. Sci. U.S.A.">
        <title>Enigmatic, ultrasmall, uncultivated Archaea.</title>
        <authorList>
            <person name="Baker B.J."/>
            <person name="Comolli L.R."/>
            <person name="Dick G.J."/>
            <person name="Hauser L.J."/>
            <person name="Hyatt D."/>
            <person name="Dill B.D."/>
            <person name="Land M.L."/>
            <person name="Verberkmoes N.C."/>
            <person name="Hettich R.L."/>
            <person name="Banfield J.F."/>
        </authorList>
    </citation>
    <scope>NUCLEOTIDE SEQUENCE [LARGE SCALE GENOMIC DNA]</scope>
</reference>
<evidence type="ECO:0000313" key="2">
    <source>
        <dbReference type="Proteomes" id="UP000009375"/>
    </source>
</evidence>
<gene>
    <name evidence="1" type="ORF">BJBARM4_0076</name>
</gene>
<name>D2EED8_PARA4</name>
<organism evidence="1 2">
    <name type="scientific">Candidatus Parvarchaeum acidiphilum ARMAN-4</name>
    <dbReference type="NCBI Taxonomy" id="662760"/>
    <lineage>
        <taxon>Archaea</taxon>
        <taxon>Candidatus Parvarchaeota</taxon>
        <taxon>Candidatus Parvarchaeum</taxon>
    </lineage>
</organism>
<sequence>MRRLLKVGIIDINTNHPHYSSLEYTLSVLVNAKKFDLDVIIGPEWGLMNNQLEGEKPYSYSELDQLLGKLRALTISTKTLVLPGSAVIYTKKMKMYNFLPVLYNGKVIFSTIKVNDGGTSFCNNGQYELIGRDYSVNKKFMWNNLDIGVEICADSGSLYREGKRNLDLQILVSSGIRITNLAVKKEGYLICSDGCPNGRKTYILKTNQDYDKDSNTDLADFRSLFKTKKVDYAANDLKNKMPFEFILNSRHKNLNIYRIETNL</sequence>